<accession>A0A109MS70</accession>
<dbReference type="CDD" id="cd03442">
    <property type="entry name" value="BFIT_BACH"/>
    <property type="match status" value="1"/>
</dbReference>
<dbReference type="SUPFAM" id="SSF54637">
    <property type="entry name" value="Thioesterase/thiol ester dehydrase-isomerase"/>
    <property type="match status" value="1"/>
</dbReference>
<evidence type="ECO:0000256" key="3">
    <source>
        <dbReference type="PROSITE-ProRule" id="PRU01106"/>
    </source>
</evidence>
<dbReference type="GO" id="GO:0006637">
    <property type="term" value="P:acyl-CoA metabolic process"/>
    <property type="evidence" value="ECO:0007669"/>
    <property type="project" value="TreeGrafter"/>
</dbReference>
<dbReference type="AlphaFoldDB" id="A0A109MS70"/>
<dbReference type="InterPro" id="IPR033120">
    <property type="entry name" value="HOTDOG_ACOT"/>
</dbReference>
<dbReference type="GO" id="GO:0052816">
    <property type="term" value="F:long-chain fatty acyl-CoA hydrolase activity"/>
    <property type="evidence" value="ECO:0007669"/>
    <property type="project" value="TreeGrafter"/>
</dbReference>
<evidence type="ECO:0000256" key="1">
    <source>
        <dbReference type="ARBA" id="ARBA00010458"/>
    </source>
</evidence>
<feature type="domain" description="HotDog ACOT-type" evidence="4">
    <location>
        <begin position="8"/>
        <end position="120"/>
    </location>
</feature>
<organism evidence="5 6">
    <name type="scientific">Peribacillus simplex</name>
    <dbReference type="NCBI Taxonomy" id="1478"/>
    <lineage>
        <taxon>Bacteria</taxon>
        <taxon>Bacillati</taxon>
        <taxon>Bacillota</taxon>
        <taxon>Bacilli</taxon>
        <taxon>Bacillales</taxon>
        <taxon>Bacillaceae</taxon>
        <taxon>Peribacillus</taxon>
    </lineage>
</organism>
<keyword evidence="6" id="KW-1185">Reference proteome</keyword>
<proteinExistence type="inferred from homology"/>
<protein>
    <submittedName>
        <fullName evidence="5">Acyl-CoA thioesterase</fullName>
    </submittedName>
</protein>
<dbReference type="InterPro" id="IPR029069">
    <property type="entry name" value="HotDog_dom_sf"/>
</dbReference>
<keyword evidence="2 3" id="KW-0378">Hydrolase</keyword>
<gene>
    <name evidence="5" type="ORF">AS888_02965</name>
</gene>
<dbReference type="InterPro" id="IPR006683">
    <property type="entry name" value="Thioestr_dom"/>
</dbReference>
<name>A0A109MS70_9BACI</name>
<dbReference type="Proteomes" id="UP000064189">
    <property type="component" value="Unassembled WGS sequence"/>
</dbReference>
<dbReference type="Pfam" id="PF03061">
    <property type="entry name" value="4HBT"/>
    <property type="match status" value="1"/>
</dbReference>
<dbReference type="Gene3D" id="3.10.129.10">
    <property type="entry name" value="Hotdog Thioesterase"/>
    <property type="match status" value="1"/>
</dbReference>
<dbReference type="InterPro" id="IPR040170">
    <property type="entry name" value="Cytosol_ACT"/>
</dbReference>
<comment type="caution">
    <text evidence="5">The sequence shown here is derived from an EMBL/GenBank/DDBJ whole genome shotgun (WGS) entry which is preliminary data.</text>
</comment>
<evidence type="ECO:0000313" key="5">
    <source>
        <dbReference type="EMBL" id="KWW11152.1"/>
    </source>
</evidence>
<dbReference type="EMBL" id="LNNH01000056">
    <property type="protein sequence ID" value="KWW11152.1"/>
    <property type="molecule type" value="Genomic_DNA"/>
</dbReference>
<dbReference type="GO" id="GO:0005829">
    <property type="term" value="C:cytosol"/>
    <property type="evidence" value="ECO:0007669"/>
    <property type="project" value="TreeGrafter"/>
</dbReference>
<evidence type="ECO:0000313" key="6">
    <source>
        <dbReference type="Proteomes" id="UP000064189"/>
    </source>
</evidence>
<evidence type="ECO:0000259" key="4">
    <source>
        <dbReference type="PROSITE" id="PS51770"/>
    </source>
</evidence>
<sequence>MEEIKHCRDSLVIKTSLVLPPDTNNIGTMFGGKLMAYIDDVAAISAMRHARSNVVTASTDSVDFLHPIHEGNAVCLESFVTYTGRTSMEIIVKVIAEDLVTGDRNLCVISFLTFVAINEQGKPIPVPHLVPETEMEINLNESAKQRAQIRKKRREDTQFIASTFGVKLPWSEQSNPGLYKDETNH</sequence>
<reference evidence="5 6" key="1">
    <citation type="submission" date="2015-11" db="EMBL/GenBank/DDBJ databases">
        <title>Genome Sequence of Bacillus simplex strain VanAntwerpen2.</title>
        <authorList>
            <person name="Couger M.B."/>
        </authorList>
    </citation>
    <scope>NUCLEOTIDE SEQUENCE [LARGE SCALE GENOMIC DNA]</scope>
    <source>
        <strain evidence="5 6">VanAntwerpen02</strain>
    </source>
</reference>
<dbReference type="RefSeq" id="WP_061144463.1">
    <property type="nucleotide sequence ID" value="NZ_LNNH01000056.1"/>
</dbReference>
<comment type="similarity">
    <text evidence="1">Belongs to the acyl coenzyme A hydrolase family.</text>
</comment>
<evidence type="ECO:0000256" key="2">
    <source>
        <dbReference type="ARBA" id="ARBA00022801"/>
    </source>
</evidence>
<dbReference type="GO" id="GO:0009062">
    <property type="term" value="P:fatty acid catabolic process"/>
    <property type="evidence" value="ECO:0007669"/>
    <property type="project" value="TreeGrafter"/>
</dbReference>
<dbReference type="PANTHER" id="PTHR11049:SF24">
    <property type="entry name" value="CYTOSOLIC ACYL COENZYME A THIOESTER HYDROLASE"/>
    <property type="match status" value="1"/>
</dbReference>
<dbReference type="PROSITE" id="PS51770">
    <property type="entry name" value="HOTDOG_ACOT"/>
    <property type="match status" value="1"/>
</dbReference>
<dbReference type="PANTHER" id="PTHR11049">
    <property type="entry name" value="ACYL COENZYME A THIOESTER HYDROLASE"/>
    <property type="match status" value="1"/>
</dbReference>